<comment type="caution">
    <text evidence="7">The sequence shown here is derived from an EMBL/GenBank/DDBJ whole genome shotgun (WGS) entry which is preliminary data.</text>
</comment>
<dbReference type="Proteomes" id="UP000324479">
    <property type="component" value="Unassembled WGS sequence"/>
</dbReference>
<reference evidence="7 8" key="1">
    <citation type="submission" date="2019-08" db="EMBL/GenBank/DDBJ databases">
        <authorList>
            <person name="Dhanesh K."/>
            <person name="Kumar G."/>
            <person name="Sasikala C."/>
            <person name="Venkata Ramana C."/>
        </authorList>
    </citation>
    <scope>NUCLEOTIDE SEQUENCE [LARGE SCALE GENOMIC DNA]</scope>
    <source>
        <strain evidence="7 8">JC645</strain>
    </source>
</reference>
<dbReference type="PROSITE" id="PS50112">
    <property type="entry name" value="PAS"/>
    <property type="match status" value="1"/>
</dbReference>
<dbReference type="SUPFAM" id="SSF55073">
    <property type="entry name" value="Nucleotide cyclase"/>
    <property type="match status" value="1"/>
</dbReference>
<dbReference type="GO" id="GO:0043709">
    <property type="term" value="P:cell adhesion involved in single-species biofilm formation"/>
    <property type="evidence" value="ECO:0007669"/>
    <property type="project" value="TreeGrafter"/>
</dbReference>
<evidence type="ECO:0000259" key="5">
    <source>
        <dbReference type="PROSITE" id="PS50887"/>
    </source>
</evidence>
<gene>
    <name evidence="7" type="ORF">FYK55_17910</name>
</gene>
<dbReference type="GO" id="GO:1902201">
    <property type="term" value="P:negative regulation of bacterial-type flagellum-dependent cell motility"/>
    <property type="evidence" value="ECO:0007669"/>
    <property type="project" value="TreeGrafter"/>
</dbReference>
<dbReference type="EMBL" id="VWOX01000010">
    <property type="protein sequence ID" value="KAA5541441.1"/>
    <property type="molecule type" value="Genomic_DNA"/>
</dbReference>
<dbReference type="InterPro" id="IPR029787">
    <property type="entry name" value="Nucleotide_cyclase"/>
</dbReference>
<dbReference type="InterPro" id="IPR037522">
    <property type="entry name" value="HD_GYP_dom"/>
</dbReference>
<dbReference type="Pfam" id="PF00990">
    <property type="entry name" value="GGDEF"/>
    <property type="match status" value="1"/>
</dbReference>
<dbReference type="InterPro" id="IPR035965">
    <property type="entry name" value="PAS-like_dom_sf"/>
</dbReference>
<dbReference type="Gene3D" id="3.30.70.270">
    <property type="match status" value="1"/>
</dbReference>
<organism evidence="7 8">
    <name type="scientific">Roseiconus nitratireducens</name>
    <dbReference type="NCBI Taxonomy" id="2605748"/>
    <lineage>
        <taxon>Bacteria</taxon>
        <taxon>Pseudomonadati</taxon>
        <taxon>Planctomycetota</taxon>
        <taxon>Planctomycetia</taxon>
        <taxon>Pirellulales</taxon>
        <taxon>Pirellulaceae</taxon>
        <taxon>Roseiconus</taxon>
    </lineage>
</organism>
<dbReference type="CDD" id="cd00077">
    <property type="entry name" value="HDc"/>
    <property type="match status" value="1"/>
</dbReference>
<dbReference type="SMART" id="SM00091">
    <property type="entry name" value="PAS"/>
    <property type="match status" value="1"/>
</dbReference>
<dbReference type="InterPro" id="IPR000014">
    <property type="entry name" value="PAS"/>
</dbReference>
<keyword evidence="8" id="KW-1185">Reference proteome</keyword>
<comment type="catalytic activity">
    <reaction evidence="2">
        <text>2 GTP = 3',3'-c-di-GMP + 2 diphosphate</text>
        <dbReference type="Rhea" id="RHEA:24898"/>
        <dbReference type="ChEBI" id="CHEBI:33019"/>
        <dbReference type="ChEBI" id="CHEBI:37565"/>
        <dbReference type="ChEBI" id="CHEBI:58805"/>
        <dbReference type="EC" id="2.7.7.65"/>
    </reaction>
</comment>
<feature type="domain" description="PAS" evidence="4">
    <location>
        <begin position="348"/>
        <end position="388"/>
    </location>
</feature>
<dbReference type="Pfam" id="PF00989">
    <property type="entry name" value="PAS"/>
    <property type="match status" value="1"/>
</dbReference>
<dbReference type="PROSITE" id="PS50887">
    <property type="entry name" value="GGDEF"/>
    <property type="match status" value="1"/>
</dbReference>
<dbReference type="CDD" id="cd01949">
    <property type="entry name" value="GGDEF"/>
    <property type="match status" value="1"/>
</dbReference>
<dbReference type="EC" id="2.7.7.65" evidence="1"/>
<proteinExistence type="predicted"/>
<dbReference type="CDD" id="cd00130">
    <property type="entry name" value="PAS"/>
    <property type="match status" value="1"/>
</dbReference>
<dbReference type="InterPro" id="IPR000160">
    <property type="entry name" value="GGDEF_dom"/>
</dbReference>
<accession>A0A5M6D1Q4</accession>
<dbReference type="InterPro" id="IPR050469">
    <property type="entry name" value="Diguanylate_Cyclase"/>
</dbReference>
<dbReference type="NCBIfam" id="TIGR00229">
    <property type="entry name" value="sensory_box"/>
    <property type="match status" value="1"/>
</dbReference>
<dbReference type="PROSITE" id="PS51832">
    <property type="entry name" value="HD_GYP"/>
    <property type="match status" value="1"/>
</dbReference>
<dbReference type="GO" id="GO:0052621">
    <property type="term" value="F:diguanylate cyclase activity"/>
    <property type="evidence" value="ECO:0007669"/>
    <property type="project" value="UniProtKB-EC"/>
</dbReference>
<dbReference type="InterPro" id="IPR043128">
    <property type="entry name" value="Rev_trsase/Diguanyl_cyclase"/>
</dbReference>
<evidence type="ECO:0000256" key="2">
    <source>
        <dbReference type="ARBA" id="ARBA00034247"/>
    </source>
</evidence>
<sequence>MMSPMHATNEPNATERPGGDTSGLIVPLGGPQANRDQAVQAGTATSETATSATAKPETAKPASNPEKSRDPEQSFDRSIGELLTRLQEAIEDAPVSASQQSNRRVESRLAIVRLGVATSLFYSLQCKHAPTASHGLRVALLCSGWAESLGLDDRLRDQIEVAALLHDVGKIGIPDRILRKPGKLNVNEQLAMDACPEMSCAILKGSTSDTGLLEIVRYGNVWFNSRRDDATLRGKSLPQGARMLAIADAFDSMTTDHVYRVAMSADRAVAELVSGSGTQFDPELVSDFSRWLERRPEVIHGNTVNRWLQKLRPNDPQSFWTGKLVHSASIAEPPSPLTQRRETIFHQRLLQTLKDGVAFTDSEGVVTEWNLTMERLTGIPAEAMVGKQWSPHALRMRDADAKPDEEVQCPMQRCLQEGCSVRRAMLIEVPGAKPISVHVEVTPAVGERPGNVGTVVIVNDLSDRESLEQRLETLHEKSTRDPLTGVANRAHFDQTLEELVDRTSQGGQTFSLVICDIDHFKRINDTYGHPAGDEALKTFANLLQSHSREGDLVARYGGEEFLLVAVNCDNATGAKRAEVIRRSLQETPMKSLGGEPMTASFGVTEFQSGDDAATLLARADRALLKAKDNGRNRVVQLGLGKMSEVAETPTPVGWFGWLSSGESKSSTTADILTPVPIDLAIEKLRGFIADHHAQIVEVKENQLTLKVVSGANPGGRRRADRQITFIANLTLSEAQPDELPTEKSRPGGSTKVHLELKPIRNRDRRRRELKGAAHRLVLSFRCYLMGEILPDPSSRR</sequence>
<dbReference type="Pfam" id="PF13487">
    <property type="entry name" value="HD_5"/>
    <property type="match status" value="1"/>
</dbReference>
<dbReference type="GO" id="GO:0005886">
    <property type="term" value="C:plasma membrane"/>
    <property type="evidence" value="ECO:0007669"/>
    <property type="project" value="TreeGrafter"/>
</dbReference>
<dbReference type="SUPFAM" id="SSF109604">
    <property type="entry name" value="HD-domain/PDEase-like"/>
    <property type="match status" value="1"/>
</dbReference>
<evidence type="ECO:0000313" key="7">
    <source>
        <dbReference type="EMBL" id="KAA5541441.1"/>
    </source>
</evidence>
<dbReference type="SMART" id="SM00267">
    <property type="entry name" value="GGDEF"/>
    <property type="match status" value="1"/>
</dbReference>
<dbReference type="FunFam" id="3.30.70.270:FF:000001">
    <property type="entry name" value="Diguanylate cyclase domain protein"/>
    <property type="match status" value="1"/>
</dbReference>
<evidence type="ECO:0000256" key="3">
    <source>
        <dbReference type="SAM" id="MobiDB-lite"/>
    </source>
</evidence>
<dbReference type="InterPro" id="IPR003607">
    <property type="entry name" value="HD/PDEase_dom"/>
</dbReference>
<evidence type="ECO:0000259" key="4">
    <source>
        <dbReference type="PROSITE" id="PS50112"/>
    </source>
</evidence>
<feature type="compositionally biased region" description="Basic and acidic residues" evidence="3">
    <location>
        <begin position="66"/>
        <end position="75"/>
    </location>
</feature>
<evidence type="ECO:0000256" key="1">
    <source>
        <dbReference type="ARBA" id="ARBA00012528"/>
    </source>
</evidence>
<dbReference type="SUPFAM" id="SSF55785">
    <property type="entry name" value="PYP-like sensor domain (PAS domain)"/>
    <property type="match status" value="1"/>
</dbReference>
<dbReference type="NCBIfam" id="TIGR00254">
    <property type="entry name" value="GGDEF"/>
    <property type="match status" value="1"/>
</dbReference>
<dbReference type="GO" id="GO:0006355">
    <property type="term" value="P:regulation of DNA-templated transcription"/>
    <property type="evidence" value="ECO:0007669"/>
    <property type="project" value="InterPro"/>
</dbReference>
<dbReference type="PANTHER" id="PTHR45138">
    <property type="entry name" value="REGULATORY COMPONENTS OF SENSORY TRANSDUCTION SYSTEM"/>
    <property type="match status" value="1"/>
</dbReference>
<dbReference type="AlphaFoldDB" id="A0A5M6D1Q4"/>
<evidence type="ECO:0000313" key="8">
    <source>
        <dbReference type="Proteomes" id="UP000324479"/>
    </source>
</evidence>
<feature type="domain" description="HD-GYP" evidence="6">
    <location>
        <begin position="109"/>
        <end position="304"/>
    </location>
</feature>
<dbReference type="Gene3D" id="1.10.3210.10">
    <property type="entry name" value="Hypothetical protein af1432"/>
    <property type="match status" value="1"/>
</dbReference>
<dbReference type="SMART" id="SM00471">
    <property type="entry name" value="HDc"/>
    <property type="match status" value="1"/>
</dbReference>
<name>A0A5M6D1Q4_9BACT</name>
<protein>
    <recommendedName>
        <fullName evidence="1">diguanylate cyclase</fullName>
        <ecNumber evidence="1">2.7.7.65</ecNumber>
    </recommendedName>
</protein>
<dbReference type="PANTHER" id="PTHR45138:SF9">
    <property type="entry name" value="DIGUANYLATE CYCLASE DGCM-RELATED"/>
    <property type="match status" value="1"/>
</dbReference>
<feature type="domain" description="GGDEF" evidence="5">
    <location>
        <begin position="508"/>
        <end position="639"/>
    </location>
</feature>
<feature type="compositionally biased region" description="Low complexity" evidence="3">
    <location>
        <begin position="43"/>
        <end position="62"/>
    </location>
</feature>
<evidence type="ECO:0000259" key="6">
    <source>
        <dbReference type="PROSITE" id="PS51832"/>
    </source>
</evidence>
<dbReference type="InterPro" id="IPR013767">
    <property type="entry name" value="PAS_fold"/>
</dbReference>
<dbReference type="Gene3D" id="3.30.450.20">
    <property type="entry name" value="PAS domain"/>
    <property type="match status" value="1"/>
</dbReference>
<feature type="region of interest" description="Disordered" evidence="3">
    <location>
        <begin position="1"/>
        <end position="75"/>
    </location>
</feature>